<feature type="region of interest" description="Disordered" evidence="2">
    <location>
        <begin position="727"/>
        <end position="750"/>
    </location>
</feature>
<protein>
    <recommendedName>
        <fullName evidence="7">Repeat protein (TIGR02543 family)</fullName>
    </recommendedName>
</protein>
<dbReference type="Gene3D" id="2.60.40.4270">
    <property type="entry name" value="Listeria-Bacteroides repeat domain"/>
    <property type="match status" value="9"/>
</dbReference>
<feature type="signal peptide" evidence="4">
    <location>
        <begin position="1"/>
        <end position="23"/>
    </location>
</feature>
<evidence type="ECO:0000256" key="4">
    <source>
        <dbReference type="SAM" id="SignalP"/>
    </source>
</evidence>
<feature type="region of interest" description="Disordered" evidence="2">
    <location>
        <begin position="165"/>
        <end position="213"/>
    </location>
</feature>
<feature type="chain" id="PRO_5047519316" description="Repeat protein (TIGR02543 family)" evidence="4">
    <location>
        <begin position="24"/>
        <end position="1168"/>
    </location>
</feature>
<dbReference type="NCBIfam" id="TIGR02543">
    <property type="entry name" value="List_Bact_rpt"/>
    <property type="match status" value="2"/>
</dbReference>
<feature type="compositionally biased region" description="Polar residues" evidence="2">
    <location>
        <begin position="167"/>
        <end position="179"/>
    </location>
</feature>
<dbReference type="Proteomes" id="UP001320544">
    <property type="component" value="Chromosome"/>
</dbReference>
<dbReference type="InterPro" id="IPR042229">
    <property type="entry name" value="Listeria/Bacterioides_rpt_sf"/>
</dbReference>
<organism evidence="5 6">
    <name type="scientific">Raoultibacter timonensis</name>
    <dbReference type="NCBI Taxonomy" id="1907662"/>
    <lineage>
        <taxon>Bacteria</taxon>
        <taxon>Bacillati</taxon>
        <taxon>Actinomycetota</taxon>
        <taxon>Coriobacteriia</taxon>
        <taxon>Eggerthellales</taxon>
        <taxon>Eggerthellaceae</taxon>
        <taxon>Raoultibacter</taxon>
    </lineage>
</organism>
<evidence type="ECO:0000256" key="3">
    <source>
        <dbReference type="SAM" id="Phobius"/>
    </source>
</evidence>
<reference evidence="5 6" key="1">
    <citation type="submission" date="2022-01" db="EMBL/GenBank/DDBJ databases">
        <title>Novel bile acid biosynthetic pathways are enriched in the microbiome of centenarians.</title>
        <authorList>
            <person name="Sato Y."/>
            <person name="Atarashi K."/>
            <person name="Plichta R.D."/>
            <person name="Arai Y."/>
            <person name="Sasajima S."/>
            <person name="Kearney M.S."/>
            <person name="Suda W."/>
            <person name="Takeshita K."/>
            <person name="Sasaki T."/>
            <person name="Okamoto S."/>
            <person name="Skelly N.A."/>
            <person name="Okamura Y."/>
            <person name="Vlamakis H."/>
            <person name="Li Y."/>
            <person name="Tanoue T."/>
            <person name="Takei H."/>
            <person name="Nittono H."/>
            <person name="Narushima S."/>
            <person name="Irie J."/>
            <person name="Itoh H."/>
            <person name="Moriya K."/>
            <person name="Sugiura Y."/>
            <person name="Suematsu M."/>
            <person name="Moritoki N."/>
            <person name="Shibata S."/>
            <person name="Littman R.D."/>
            <person name="Fischbach A.M."/>
            <person name="Uwamino Y."/>
            <person name="Inoue T."/>
            <person name="Honda A."/>
            <person name="Hattori M."/>
            <person name="Murai T."/>
            <person name="Xavier J.R."/>
            <person name="Hirose N."/>
            <person name="Honda K."/>
        </authorList>
    </citation>
    <scope>NUCLEOTIDE SEQUENCE [LARGE SCALE GENOMIC DNA]</scope>
    <source>
        <strain evidence="5 6">CE91-St30</strain>
    </source>
</reference>
<dbReference type="EMBL" id="AP025564">
    <property type="protein sequence ID" value="BDE94852.1"/>
    <property type="molecule type" value="Genomic_DNA"/>
</dbReference>
<keyword evidence="3" id="KW-0472">Membrane</keyword>
<dbReference type="Pfam" id="PF09479">
    <property type="entry name" value="Flg_new"/>
    <property type="match status" value="9"/>
</dbReference>
<evidence type="ECO:0000313" key="6">
    <source>
        <dbReference type="Proteomes" id="UP001320544"/>
    </source>
</evidence>
<evidence type="ECO:0000256" key="1">
    <source>
        <dbReference type="ARBA" id="ARBA00004196"/>
    </source>
</evidence>
<feature type="compositionally biased region" description="Low complexity" evidence="2">
    <location>
        <begin position="192"/>
        <end position="213"/>
    </location>
</feature>
<gene>
    <name evidence="5" type="ORF">CE91St30_01850</name>
</gene>
<dbReference type="InterPro" id="IPR013378">
    <property type="entry name" value="InlB-like_B-rpt"/>
</dbReference>
<keyword evidence="4" id="KW-0732">Signal</keyword>
<keyword evidence="6" id="KW-1185">Reference proteome</keyword>
<keyword evidence="3" id="KW-1133">Transmembrane helix</keyword>
<sequence>MKRIICSILLAASLLGAPGIAEALPSQIVNGSFDYPWKSPRLDGAPNESRFRFCYVAPDGRYYTMNNEILYGRFNGFDRNAFGWTSNDRMDENSPGEIKLSNIVELQKDKHGNVYAELVSENAGKHIYQDVATVPGAVYRWSLRHASIYGDHTDKMSVLIGAPGKETAQQATRTSTNGSGDKKGPVGTVIATTPPDGRSSTTTGSDAAGGTSTIDTSGLWESYEGVYLVPEGQTTTRFTFADVEGYDVDSGNFVDDIEFEVAYPVTYDVNGGKGSVPDPAADNYSGYHVEGSKVAVNAPSPQREGCTFLGWSEKKLEPVTSKDQADKAGVTTSVTMKDSAVTLHAVWAKNPTVTFTDGHGGSVIATQKVSFGSGAEAPSDPEKTGYTFKGWHGSFDKVYSDTTIEATWRANRYTIGFDANGGDGSMDDMAMTYDKAKSLTPNSFTKTGYTFTGWNAEKDGSGKAYSDEQEAKNLTATDGARVVLHAQWRPNEYTVVFDANDGDAVGDMGEQEFRYDAAQALRACGYELEGHTFTGWGTSPEGGRIDYSDQQVVKNLTAEDGGEVVLYAQWSIDTYPVVFTDGMGGELSRDEVPHKTSAKAPDEPVRTGYTFDGWDADFSRVTAPMTVNATWRANRYAVAFDANGGRGHMDDQEFAYDEAQELSGNAYRRAGYSFQGWSLDDDGAIAYTDRQTVKNLVSEDGGKVTLHAVWDEDADVVVSYTVSDPDHAELSNDSDELAPATGKPKGSTVTPAEGYRFDGWVDVSTGEKVGASQEFTPSRGTDGLWHAATYEARIAPISYTVAFDANGGEGSMDGQAFAYDEAKALDGCAFERTGYAFAGWATEPGGDVAYDDAEVVSALASEDGATVTLYAVWVENPDVTIGYIADDSEHSTPSVSSETVAPATGEAKGSSLAVADGYAFDRWEDWAGAVVSEDPIIVPERGGKGLWRTSEYTAFVAPISYTVAFDANGGTGKMDDQQMTYDAAQALRKNAFERPGYIFLGWNTASDGSGTPFEDAQEVVNLTSEEGGKVVLYAQWAKRTLAVTFYDGQGHIIETDTVPYGGKATAPSEPVRDGYAFVGWDTDFGCVTKDIDVTAMWKPVSDAAIAAEAASGSSAGSASGGAPRATTPLDQTGGPGLALGFAAAALAAGAGSAFALRRKRACDGRDER</sequence>
<evidence type="ECO:0008006" key="7">
    <source>
        <dbReference type="Google" id="ProtNLM"/>
    </source>
</evidence>
<proteinExistence type="predicted"/>
<evidence type="ECO:0000313" key="5">
    <source>
        <dbReference type="EMBL" id="BDE94852.1"/>
    </source>
</evidence>
<keyword evidence="3" id="KW-0812">Transmembrane</keyword>
<feature type="transmembrane region" description="Helical" evidence="3">
    <location>
        <begin position="1136"/>
        <end position="1156"/>
    </location>
</feature>
<comment type="subcellular location">
    <subcellularLocation>
        <location evidence="1">Cell envelope</location>
    </subcellularLocation>
</comment>
<evidence type="ECO:0000256" key="2">
    <source>
        <dbReference type="SAM" id="MobiDB-lite"/>
    </source>
</evidence>
<name>A0ABN6M9W5_9ACTN</name>
<dbReference type="RefSeq" id="WP_244411379.1">
    <property type="nucleotide sequence ID" value="NZ_AP025564.1"/>
</dbReference>
<accession>A0ABN6M9W5</accession>